<dbReference type="SUPFAM" id="SSF48726">
    <property type="entry name" value="Immunoglobulin"/>
    <property type="match status" value="1"/>
</dbReference>
<gene>
    <name evidence="2" type="ORF">OFLC_LOCUS11863</name>
</gene>
<dbReference type="InterPro" id="IPR013151">
    <property type="entry name" value="Immunoglobulin_dom"/>
</dbReference>
<reference evidence="4" key="1">
    <citation type="submission" date="2016-06" db="UniProtKB">
        <authorList>
            <consortium name="WormBaseParasite"/>
        </authorList>
    </citation>
    <scope>IDENTIFICATION</scope>
</reference>
<dbReference type="InterPro" id="IPR036179">
    <property type="entry name" value="Ig-like_dom_sf"/>
</dbReference>
<dbReference type="AlphaFoldDB" id="A0A183HWJ6"/>
<dbReference type="Proteomes" id="UP000267606">
    <property type="component" value="Unassembled WGS sequence"/>
</dbReference>
<keyword evidence="3" id="KW-1185">Reference proteome</keyword>
<evidence type="ECO:0000259" key="1">
    <source>
        <dbReference type="PROSITE" id="PS50835"/>
    </source>
</evidence>
<protein>
    <submittedName>
        <fullName evidence="4">Ig-like domain-containing protein</fullName>
    </submittedName>
</protein>
<dbReference type="STRING" id="387005.A0A183HWJ6"/>
<dbReference type="Pfam" id="PF00047">
    <property type="entry name" value="ig"/>
    <property type="match status" value="1"/>
</dbReference>
<sequence>MVYEGDPAMFRCWVPSKPNVRVKWSRADGTPLPVSAYDDGTGTLYYLRAHISDADFYVCSVTDPSGGPPIESDPVELKVKSHERRKEITELTILL</sequence>
<evidence type="ECO:0000313" key="2">
    <source>
        <dbReference type="EMBL" id="VDO79885.1"/>
    </source>
</evidence>
<dbReference type="WBParaSite" id="OFLC_0001185801-mRNA-1">
    <property type="protein sequence ID" value="OFLC_0001185801-mRNA-1"/>
    <property type="gene ID" value="OFLC_0001185801"/>
</dbReference>
<organism evidence="4">
    <name type="scientific">Onchocerca flexuosa</name>
    <dbReference type="NCBI Taxonomy" id="387005"/>
    <lineage>
        <taxon>Eukaryota</taxon>
        <taxon>Metazoa</taxon>
        <taxon>Ecdysozoa</taxon>
        <taxon>Nematoda</taxon>
        <taxon>Chromadorea</taxon>
        <taxon>Rhabditida</taxon>
        <taxon>Spirurina</taxon>
        <taxon>Spiruromorpha</taxon>
        <taxon>Filarioidea</taxon>
        <taxon>Onchocercidae</taxon>
        <taxon>Onchocerca</taxon>
    </lineage>
</organism>
<dbReference type="CDD" id="cd00096">
    <property type="entry name" value="Ig"/>
    <property type="match status" value="1"/>
</dbReference>
<accession>A0A183HWJ6</accession>
<dbReference type="Gene3D" id="2.60.40.10">
    <property type="entry name" value="Immunoglobulins"/>
    <property type="match status" value="1"/>
</dbReference>
<dbReference type="InterPro" id="IPR007110">
    <property type="entry name" value="Ig-like_dom"/>
</dbReference>
<dbReference type="PROSITE" id="PS50835">
    <property type="entry name" value="IG_LIKE"/>
    <property type="match status" value="1"/>
</dbReference>
<evidence type="ECO:0000313" key="4">
    <source>
        <dbReference type="WBParaSite" id="OFLC_0001185801-mRNA-1"/>
    </source>
</evidence>
<dbReference type="EMBL" id="UZAJ01017692">
    <property type="protein sequence ID" value="VDO79885.1"/>
    <property type="molecule type" value="Genomic_DNA"/>
</dbReference>
<proteinExistence type="predicted"/>
<feature type="domain" description="Ig-like" evidence="1">
    <location>
        <begin position="1"/>
        <end position="76"/>
    </location>
</feature>
<evidence type="ECO:0000313" key="3">
    <source>
        <dbReference type="Proteomes" id="UP000267606"/>
    </source>
</evidence>
<dbReference type="InterPro" id="IPR013783">
    <property type="entry name" value="Ig-like_fold"/>
</dbReference>
<reference evidence="2 3" key="2">
    <citation type="submission" date="2018-11" db="EMBL/GenBank/DDBJ databases">
        <authorList>
            <consortium name="Pathogen Informatics"/>
        </authorList>
    </citation>
    <scope>NUCLEOTIDE SEQUENCE [LARGE SCALE GENOMIC DNA]</scope>
</reference>
<name>A0A183HWJ6_9BILA</name>